<protein>
    <submittedName>
        <fullName evidence="2">Aryl hydrocarbon receptor nuclear translocator-like 2</fullName>
    </submittedName>
</protein>
<evidence type="ECO:0000313" key="3">
    <source>
        <dbReference type="Proteomes" id="UP000747542"/>
    </source>
</evidence>
<evidence type="ECO:0000313" key="2">
    <source>
        <dbReference type="EMBL" id="KAG7174600.1"/>
    </source>
</evidence>
<dbReference type="InterPro" id="IPR035965">
    <property type="entry name" value="PAS-like_dom_sf"/>
</dbReference>
<organism evidence="2 3">
    <name type="scientific">Homarus americanus</name>
    <name type="common">American lobster</name>
    <dbReference type="NCBI Taxonomy" id="6706"/>
    <lineage>
        <taxon>Eukaryota</taxon>
        <taxon>Metazoa</taxon>
        <taxon>Ecdysozoa</taxon>
        <taxon>Arthropoda</taxon>
        <taxon>Crustacea</taxon>
        <taxon>Multicrustacea</taxon>
        <taxon>Malacostraca</taxon>
        <taxon>Eumalacostraca</taxon>
        <taxon>Eucarida</taxon>
        <taxon>Decapoda</taxon>
        <taxon>Pleocyemata</taxon>
        <taxon>Astacidea</taxon>
        <taxon>Nephropoidea</taxon>
        <taxon>Nephropidae</taxon>
        <taxon>Homarus</taxon>
    </lineage>
</organism>
<dbReference type="EMBL" id="JAHLQT010007499">
    <property type="protein sequence ID" value="KAG7174600.1"/>
    <property type="molecule type" value="Genomic_DNA"/>
</dbReference>
<dbReference type="NCBIfam" id="TIGR00229">
    <property type="entry name" value="sensory_box"/>
    <property type="match status" value="1"/>
</dbReference>
<gene>
    <name evidence="2" type="primary">Arnt-L2</name>
    <name evidence="2" type="ORF">Hamer_G015725</name>
</gene>
<comment type="caution">
    <text evidence="2">The sequence shown here is derived from an EMBL/GenBank/DDBJ whole genome shotgun (WGS) entry which is preliminary data.</text>
</comment>
<evidence type="ECO:0000259" key="1">
    <source>
        <dbReference type="PROSITE" id="PS50112"/>
    </source>
</evidence>
<dbReference type="PROSITE" id="PS50112">
    <property type="entry name" value="PAS"/>
    <property type="match status" value="1"/>
</dbReference>
<sequence length="84" mass="9056">LSKEEASGVREVLPGLLDAPLSHTLSQAIGGFLLVVTSTGKVAYVAQAIEHFFGHTQVDLLGHSVYGIIHPEDRLIMEEQLSSM</sequence>
<dbReference type="InterPro" id="IPR050933">
    <property type="entry name" value="Circadian_TF"/>
</dbReference>
<feature type="non-terminal residue" evidence="2">
    <location>
        <position position="1"/>
    </location>
</feature>
<dbReference type="AlphaFoldDB" id="A0A8J5THQ6"/>
<feature type="non-terminal residue" evidence="2">
    <location>
        <position position="84"/>
    </location>
</feature>
<proteinExistence type="predicted"/>
<keyword evidence="2" id="KW-0675">Receptor</keyword>
<dbReference type="Gene3D" id="3.30.450.20">
    <property type="entry name" value="PAS domain"/>
    <property type="match status" value="1"/>
</dbReference>
<name>A0A8J5THQ6_HOMAM</name>
<dbReference type="Proteomes" id="UP000747542">
    <property type="component" value="Unassembled WGS sequence"/>
</dbReference>
<dbReference type="CDD" id="cd00130">
    <property type="entry name" value="PAS"/>
    <property type="match status" value="1"/>
</dbReference>
<reference evidence="2" key="1">
    <citation type="journal article" date="2021" name="Sci. Adv.">
        <title>The American lobster genome reveals insights on longevity, neural, and immune adaptations.</title>
        <authorList>
            <person name="Polinski J.M."/>
            <person name="Zimin A.V."/>
            <person name="Clark K.F."/>
            <person name="Kohn A.B."/>
            <person name="Sadowski N."/>
            <person name="Timp W."/>
            <person name="Ptitsyn A."/>
            <person name="Khanna P."/>
            <person name="Romanova D.Y."/>
            <person name="Williams P."/>
            <person name="Greenwood S.J."/>
            <person name="Moroz L.L."/>
            <person name="Walt D.R."/>
            <person name="Bodnar A.G."/>
        </authorList>
    </citation>
    <scope>NUCLEOTIDE SEQUENCE</scope>
    <source>
        <strain evidence="2">GMGI-L3</strain>
    </source>
</reference>
<keyword evidence="3" id="KW-1185">Reference proteome</keyword>
<dbReference type="Pfam" id="PF00989">
    <property type="entry name" value="PAS"/>
    <property type="match status" value="1"/>
</dbReference>
<dbReference type="InterPro" id="IPR013767">
    <property type="entry name" value="PAS_fold"/>
</dbReference>
<dbReference type="SMART" id="SM00091">
    <property type="entry name" value="PAS"/>
    <property type="match status" value="1"/>
</dbReference>
<dbReference type="SUPFAM" id="SSF55785">
    <property type="entry name" value="PYP-like sensor domain (PAS domain)"/>
    <property type="match status" value="1"/>
</dbReference>
<feature type="domain" description="PAS" evidence="1">
    <location>
        <begin position="17"/>
        <end position="84"/>
    </location>
</feature>
<accession>A0A8J5THQ6</accession>
<dbReference type="InterPro" id="IPR000014">
    <property type="entry name" value="PAS"/>
</dbReference>
<dbReference type="PANTHER" id="PTHR23042">
    <property type="entry name" value="CIRCADIAN PROTEIN CLOCK/ARNT/BMAL/PAS"/>
    <property type="match status" value="1"/>
</dbReference>
<dbReference type="GO" id="GO:0006355">
    <property type="term" value="P:regulation of DNA-templated transcription"/>
    <property type="evidence" value="ECO:0007669"/>
    <property type="project" value="InterPro"/>
</dbReference>